<sequence>MAQLHVVAAADERTLDAIMILPVELRLTVPMNKLLHEMMFCQCMLVCESYDCREFFEFDELACEPMEQWAARATAGAERCGWKIGHTGLVKCPTCAAALL</sequence>
<dbReference type="RefSeq" id="WP_099915055.1">
    <property type="nucleotide sequence ID" value="NZ_BMHS01000002.1"/>
</dbReference>
<organism evidence="1 2">
    <name type="scientific">Massilia psychrophila</name>
    <dbReference type="NCBI Taxonomy" id="1603353"/>
    <lineage>
        <taxon>Bacteria</taxon>
        <taxon>Pseudomonadati</taxon>
        <taxon>Pseudomonadota</taxon>
        <taxon>Betaproteobacteria</taxon>
        <taxon>Burkholderiales</taxon>
        <taxon>Oxalobacteraceae</taxon>
        <taxon>Telluria group</taxon>
        <taxon>Massilia</taxon>
    </lineage>
</organism>
<dbReference type="OrthoDB" id="9915808at2"/>
<keyword evidence="2" id="KW-1185">Reference proteome</keyword>
<protein>
    <submittedName>
        <fullName evidence="1">Uncharacterized protein</fullName>
    </submittedName>
</protein>
<name>A0A2G8T3S7_9BURK</name>
<proteinExistence type="predicted"/>
<reference evidence="1 2" key="1">
    <citation type="submission" date="2017-10" db="EMBL/GenBank/DDBJ databases">
        <title>Massilia psychrophilum sp. nov., a novel purple-pigmented bacterium isolated from Tianshan glacier, Xinjiang Municipality, China.</title>
        <authorList>
            <person name="Wang H."/>
        </authorList>
    </citation>
    <scope>NUCLEOTIDE SEQUENCE [LARGE SCALE GENOMIC DNA]</scope>
    <source>
        <strain evidence="1 2">JCM 30813</strain>
    </source>
</reference>
<evidence type="ECO:0000313" key="1">
    <source>
        <dbReference type="EMBL" id="PIL40674.1"/>
    </source>
</evidence>
<accession>A0A2G8T3S7</accession>
<dbReference type="AlphaFoldDB" id="A0A2G8T3S7"/>
<evidence type="ECO:0000313" key="2">
    <source>
        <dbReference type="Proteomes" id="UP000228593"/>
    </source>
</evidence>
<comment type="caution">
    <text evidence="1">The sequence shown here is derived from an EMBL/GenBank/DDBJ whole genome shotgun (WGS) entry which is preliminary data.</text>
</comment>
<dbReference type="Proteomes" id="UP000228593">
    <property type="component" value="Unassembled WGS sequence"/>
</dbReference>
<gene>
    <name evidence="1" type="ORF">CR103_05735</name>
</gene>
<dbReference type="EMBL" id="PDOB01000006">
    <property type="protein sequence ID" value="PIL40674.1"/>
    <property type="molecule type" value="Genomic_DNA"/>
</dbReference>